<dbReference type="Gene3D" id="3.80.10.10">
    <property type="entry name" value="Ribonuclease Inhibitor"/>
    <property type="match status" value="1"/>
</dbReference>
<reference evidence="2" key="1">
    <citation type="submission" date="2020-06" db="EMBL/GenBank/DDBJ databases">
        <authorList>
            <person name="Li T."/>
            <person name="Hu X."/>
            <person name="Zhang T."/>
            <person name="Song X."/>
            <person name="Zhang H."/>
            <person name="Dai N."/>
            <person name="Sheng W."/>
            <person name="Hou X."/>
            <person name="Wei L."/>
        </authorList>
    </citation>
    <scope>NUCLEOTIDE SEQUENCE</scope>
    <source>
        <strain evidence="2">KEN1</strain>
        <tissue evidence="2">Leaf</tissue>
    </source>
</reference>
<dbReference type="Pfam" id="PF24758">
    <property type="entry name" value="LRR_At5g56370"/>
    <property type="match status" value="1"/>
</dbReference>
<dbReference type="PANTHER" id="PTHR31639:SF312">
    <property type="entry name" value="CYCLIN-LIKE F-BOX"/>
    <property type="match status" value="1"/>
</dbReference>
<feature type="domain" description="F-box" evidence="1">
    <location>
        <begin position="12"/>
        <end position="46"/>
    </location>
</feature>
<accession>A0AAW2XPA6</accession>
<dbReference type="InterPro" id="IPR055411">
    <property type="entry name" value="LRR_FXL15/At3g58940/PEG3-like"/>
</dbReference>
<dbReference type="PROSITE" id="PS50181">
    <property type="entry name" value="FBOX"/>
    <property type="match status" value="1"/>
</dbReference>
<reference evidence="2" key="2">
    <citation type="journal article" date="2024" name="Plant">
        <title>Genomic evolution and insights into agronomic trait innovations of Sesamum species.</title>
        <authorList>
            <person name="Miao H."/>
            <person name="Wang L."/>
            <person name="Qu L."/>
            <person name="Liu H."/>
            <person name="Sun Y."/>
            <person name="Le M."/>
            <person name="Wang Q."/>
            <person name="Wei S."/>
            <person name="Zheng Y."/>
            <person name="Lin W."/>
            <person name="Duan Y."/>
            <person name="Cao H."/>
            <person name="Xiong S."/>
            <person name="Wang X."/>
            <person name="Wei L."/>
            <person name="Li C."/>
            <person name="Ma Q."/>
            <person name="Ju M."/>
            <person name="Zhao R."/>
            <person name="Li G."/>
            <person name="Mu C."/>
            <person name="Tian Q."/>
            <person name="Mei H."/>
            <person name="Zhang T."/>
            <person name="Gao T."/>
            <person name="Zhang H."/>
        </authorList>
    </citation>
    <scope>NUCLEOTIDE SEQUENCE</scope>
    <source>
        <strain evidence="2">KEN1</strain>
    </source>
</reference>
<sequence length="217" mass="25562">MDRTRVKSCISNERITDLPCDIMDNILKYLPLREVVRTSILSREWRYKWVTIPYLVFDGIFQESLPEKYNIESIIYQILLLHKGPIIKFTLMDADFKFYPANDHWLHFMSSHHVEEFALWSPISVQLMPSHLFTFDHLKHLYLAHVFISLPPAFKGFSRLLRLDLVDVVIAPAEFKMLISKCPMLEYMNLEDLYNDTGELEIDAPISSLFTSLANWF</sequence>
<gene>
    <name evidence="2" type="ORF">Slati_0838600</name>
</gene>
<dbReference type="SUPFAM" id="SSF81383">
    <property type="entry name" value="F-box domain"/>
    <property type="match status" value="1"/>
</dbReference>
<dbReference type="InterPro" id="IPR001810">
    <property type="entry name" value="F-box_dom"/>
</dbReference>
<protein>
    <submittedName>
        <fullName evidence="2">FBD-associated F-box protein</fullName>
    </submittedName>
</protein>
<comment type="caution">
    <text evidence="2">The sequence shown here is derived from an EMBL/GenBank/DDBJ whole genome shotgun (WGS) entry which is preliminary data.</text>
</comment>
<dbReference type="Pfam" id="PF00646">
    <property type="entry name" value="F-box"/>
    <property type="match status" value="1"/>
</dbReference>
<evidence type="ECO:0000313" key="2">
    <source>
        <dbReference type="EMBL" id="KAL0454994.1"/>
    </source>
</evidence>
<dbReference type="AlphaFoldDB" id="A0AAW2XPA6"/>
<dbReference type="InterPro" id="IPR036047">
    <property type="entry name" value="F-box-like_dom_sf"/>
</dbReference>
<organism evidence="2">
    <name type="scientific">Sesamum latifolium</name>
    <dbReference type="NCBI Taxonomy" id="2727402"/>
    <lineage>
        <taxon>Eukaryota</taxon>
        <taxon>Viridiplantae</taxon>
        <taxon>Streptophyta</taxon>
        <taxon>Embryophyta</taxon>
        <taxon>Tracheophyta</taxon>
        <taxon>Spermatophyta</taxon>
        <taxon>Magnoliopsida</taxon>
        <taxon>eudicotyledons</taxon>
        <taxon>Gunneridae</taxon>
        <taxon>Pentapetalae</taxon>
        <taxon>asterids</taxon>
        <taxon>lamiids</taxon>
        <taxon>Lamiales</taxon>
        <taxon>Pedaliaceae</taxon>
        <taxon>Sesamum</taxon>
    </lineage>
</organism>
<name>A0AAW2XPA6_9LAMI</name>
<evidence type="ECO:0000259" key="1">
    <source>
        <dbReference type="PROSITE" id="PS50181"/>
    </source>
</evidence>
<dbReference type="SUPFAM" id="SSF52047">
    <property type="entry name" value="RNI-like"/>
    <property type="match status" value="1"/>
</dbReference>
<dbReference type="EMBL" id="JACGWN010000003">
    <property type="protein sequence ID" value="KAL0454994.1"/>
    <property type="molecule type" value="Genomic_DNA"/>
</dbReference>
<dbReference type="PANTHER" id="PTHR31639">
    <property type="entry name" value="F-BOX PROTEIN-LIKE"/>
    <property type="match status" value="1"/>
</dbReference>
<dbReference type="InterPro" id="IPR032675">
    <property type="entry name" value="LRR_dom_sf"/>
</dbReference>
<proteinExistence type="predicted"/>